<protein>
    <recommendedName>
        <fullName evidence="4">DUF3078 domain-containing protein</fullName>
    </recommendedName>
</protein>
<proteinExistence type="predicted"/>
<sequence>MKKIIRSRFLFITMVLFYCSSLKAQTYRVDSIEAKTIQPKKNPFPTRPTIFFIYTRNLPISNLNSKVNYWKTNLSFGINLNQAAFSDNWSSGGVNSVALGTVLNYKAEYNKNDINYTSEVLLQYGKLKNEGQLERKTNDRMFFDNKAAVKLSKNWSFFGSVSFESQFDAGYTYSKDAQGNEVRSLISKFMAPGYLTESVGFEYKPVKYFSLRLGTGTARQTFLLDTTLYLNNPKNFGVPIGKTFRNELAFQVVANFDKDIMPNLNLKSRYLLFAAYEKLTGIDQRLDLTLTAKVNRLINVTVGATGLYDDDFSNQIQYSQNLALGIVFKMR</sequence>
<dbReference type="AlphaFoldDB" id="A0A179DF03"/>
<evidence type="ECO:0000313" key="3">
    <source>
        <dbReference type="Proteomes" id="UP000078459"/>
    </source>
</evidence>
<organism evidence="2 3">
    <name type="scientific">Pedobacter psychrophilus</name>
    <dbReference type="NCBI Taxonomy" id="1826909"/>
    <lineage>
        <taxon>Bacteria</taxon>
        <taxon>Pseudomonadati</taxon>
        <taxon>Bacteroidota</taxon>
        <taxon>Sphingobacteriia</taxon>
        <taxon>Sphingobacteriales</taxon>
        <taxon>Sphingobacteriaceae</taxon>
        <taxon>Pedobacter</taxon>
    </lineage>
</organism>
<keyword evidence="1" id="KW-0732">Signal</keyword>
<reference evidence="2 3" key="2">
    <citation type="submission" date="2016-06" db="EMBL/GenBank/DDBJ databases">
        <title>Pedobacter psychrophilus sp. nov., isolated from Antarctic fragmentary rock.</title>
        <authorList>
            <person name="Svec P."/>
        </authorList>
    </citation>
    <scope>NUCLEOTIDE SEQUENCE [LARGE SCALE GENOMIC DNA]</scope>
    <source>
        <strain evidence="2 3">CCM 8644</strain>
    </source>
</reference>
<evidence type="ECO:0000256" key="1">
    <source>
        <dbReference type="SAM" id="SignalP"/>
    </source>
</evidence>
<keyword evidence="3" id="KW-1185">Reference proteome</keyword>
<feature type="chain" id="PRO_5008100481" description="DUF3078 domain-containing protein" evidence="1">
    <location>
        <begin position="25"/>
        <end position="331"/>
    </location>
</feature>
<accession>A0A179DF03</accession>
<gene>
    <name evidence="2" type="ORF">A5893_10265</name>
</gene>
<name>A0A179DF03_9SPHI</name>
<evidence type="ECO:0008006" key="4">
    <source>
        <dbReference type="Google" id="ProtNLM"/>
    </source>
</evidence>
<dbReference type="EMBL" id="LWHJ01000028">
    <property type="protein sequence ID" value="OAQ39053.1"/>
    <property type="molecule type" value="Genomic_DNA"/>
</dbReference>
<reference evidence="2 3" key="1">
    <citation type="submission" date="2016-04" db="EMBL/GenBank/DDBJ databases">
        <authorList>
            <person name="Evans L.H."/>
            <person name="Alamgir A."/>
            <person name="Owens N."/>
            <person name="Weber N.D."/>
            <person name="Virtaneva K."/>
            <person name="Barbian K."/>
            <person name="Babar A."/>
            <person name="Rosenke K."/>
        </authorList>
    </citation>
    <scope>NUCLEOTIDE SEQUENCE [LARGE SCALE GENOMIC DNA]</scope>
    <source>
        <strain evidence="2 3">CCM 8644</strain>
    </source>
</reference>
<dbReference type="Pfam" id="PF11276">
    <property type="entry name" value="DUF3078"/>
    <property type="match status" value="1"/>
</dbReference>
<dbReference type="Proteomes" id="UP000078459">
    <property type="component" value="Unassembled WGS sequence"/>
</dbReference>
<dbReference type="OrthoDB" id="1495718at2"/>
<dbReference type="STRING" id="1826909.A5893_10265"/>
<dbReference type="InterPro" id="IPR021428">
    <property type="entry name" value="DUF3078"/>
</dbReference>
<feature type="signal peptide" evidence="1">
    <location>
        <begin position="1"/>
        <end position="24"/>
    </location>
</feature>
<evidence type="ECO:0000313" key="2">
    <source>
        <dbReference type="EMBL" id="OAQ39053.1"/>
    </source>
</evidence>
<comment type="caution">
    <text evidence="2">The sequence shown here is derived from an EMBL/GenBank/DDBJ whole genome shotgun (WGS) entry which is preliminary data.</text>
</comment>